<dbReference type="Gene3D" id="2.60.40.10">
    <property type="entry name" value="Immunoglobulins"/>
    <property type="match status" value="1"/>
</dbReference>
<dbReference type="InterPro" id="IPR013783">
    <property type="entry name" value="Ig-like_fold"/>
</dbReference>
<feature type="signal peptide" evidence="2">
    <location>
        <begin position="1"/>
        <end position="19"/>
    </location>
</feature>
<evidence type="ECO:0000259" key="3">
    <source>
        <dbReference type="Pfam" id="PF07686"/>
    </source>
</evidence>
<dbReference type="InterPro" id="IPR013106">
    <property type="entry name" value="Ig_V-set"/>
</dbReference>
<feature type="domain" description="Immunoglobulin V-set" evidence="3">
    <location>
        <begin position="24"/>
        <end position="103"/>
    </location>
</feature>
<reference evidence="4" key="2">
    <citation type="submission" date="2025-08" db="UniProtKB">
        <authorList>
            <consortium name="Ensembl"/>
        </authorList>
    </citation>
    <scope>IDENTIFICATION</scope>
    <source>
        <strain evidence="4">breed Abyssinian</strain>
    </source>
</reference>
<evidence type="ECO:0000256" key="1">
    <source>
        <dbReference type="SAM" id="MobiDB-lite"/>
    </source>
</evidence>
<feature type="compositionally biased region" description="Polar residues" evidence="1">
    <location>
        <begin position="86"/>
        <end position="97"/>
    </location>
</feature>
<reference evidence="4" key="3">
    <citation type="submission" date="2025-09" db="UniProtKB">
        <authorList>
            <consortium name="Ensembl"/>
        </authorList>
    </citation>
    <scope>IDENTIFICATION</scope>
    <source>
        <strain evidence="4">breed Abyssinian</strain>
    </source>
</reference>
<organism evidence="4 5">
    <name type="scientific">Felis catus</name>
    <name type="common">Cat</name>
    <name type="synonym">Felis silvestris catus</name>
    <dbReference type="NCBI Taxonomy" id="9685"/>
    <lineage>
        <taxon>Eukaryota</taxon>
        <taxon>Metazoa</taxon>
        <taxon>Chordata</taxon>
        <taxon>Craniata</taxon>
        <taxon>Vertebrata</taxon>
        <taxon>Euteleostomi</taxon>
        <taxon>Mammalia</taxon>
        <taxon>Eutheria</taxon>
        <taxon>Laurasiatheria</taxon>
        <taxon>Carnivora</taxon>
        <taxon>Feliformia</taxon>
        <taxon>Felidae</taxon>
        <taxon>Felinae</taxon>
        <taxon>Felis</taxon>
    </lineage>
</organism>
<dbReference type="GeneTree" id="ENSGT00940000153474"/>
<feature type="region of interest" description="Disordered" evidence="1">
    <location>
        <begin position="208"/>
        <end position="227"/>
    </location>
</feature>
<dbReference type="PANTHER" id="PTHR23267">
    <property type="entry name" value="IMMUNOGLOBULIN LIGHT CHAIN"/>
    <property type="match status" value="1"/>
</dbReference>
<protein>
    <recommendedName>
        <fullName evidence="3">Immunoglobulin V-set domain-containing protein</fullName>
    </recommendedName>
</protein>
<evidence type="ECO:0000313" key="5">
    <source>
        <dbReference type="Proteomes" id="UP000823872"/>
    </source>
</evidence>
<dbReference type="Pfam" id="PF07686">
    <property type="entry name" value="V-set"/>
    <property type="match status" value="1"/>
</dbReference>
<keyword evidence="2" id="KW-0732">Signal</keyword>
<dbReference type="SUPFAM" id="SSF48726">
    <property type="entry name" value="Immunoglobulin"/>
    <property type="match status" value="1"/>
</dbReference>
<feature type="region of interest" description="Disordered" evidence="1">
    <location>
        <begin position="84"/>
        <end position="106"/>
    </location>
</feature>
<name>A0ABI7ZXP6_FELCA</name>
<reference evidence="4 5" key="1">
    <citation type="submission" date="2021-02" db="EMBL/GenBank/DDBJ databases">
        <title>Safari Cat Assemblies.</title>
        <authorList>
            <person name="Bredemeyer K.R."/>
            <person name="Murphy W.J."/>
        </authorList>
    </citation>
    <scope>NUCLEOTIDE SEQUENCE [LARGE SCALE GENOMIC DNA]</scope>
</reference>
<dbReference type="InterPro" id="IPR036179">
    <property type="entry name" value="Ig-like_dom_sf"/>
</dbReference>
<dbReference type="InterPro" id="IPR050150">
    <property type="entry name" value="IgV_Light_Chain"/>
</dbReference>
<dbReference type="Proteomes" id="UP000823872">
    <property type="component" value="Chromosome D3"/>
</dbReference>
<feature type="compositionally biased region" description="Basic and acidic residues" evidence="1">
    <location>
        <begin position="217"/>
        <end position="227"/>
    </location>
</feature>
<sequence>MAWVSLFLIVRAHCTGSLAQSVLTQPSSVSGSLGQTLTISCTGSPANIGASYCVFWYPQLPGMTPKAILHENTWPLGVPDRFSGSKPGNTGSLTITGLQEDDEPDDHGSAWDKKLIAYAVPSPLGKCNKNLLFPQQWGSSHSLLPLAKSAASFVWCKLWCENNVKELRLANDPYSINLRPPSLSPAGTRCRRFSYRGEIPGCQGPAALGSESVTGQDRAKNKESRCV</sequence>
<feature type="chain" id="PRO_5045671398" description="Immunoglobulin V-set domain-containing protein" evidence="2">
    <location>
        <begin position="20"/>
        <end position="227"/>
    </location>
</feature>
<evidence type="ECO:0000313" key="4">
    <source>
        <dbReference type="Ensembl" id="ENSFCTP00005051739.1"/>
    </source>
</evidence>
<proteinExistence type="predicted"/>
<evidence type="ECO:0000256" key="2">
    <source>
        <dbReference type="SAM" id="SignalP"/>
    </source>
</evidence>
<accession>A0ABI7ZXP6</accession>
<dbReference type="Ensembl" id="ENSFCTT00005073139.1">
    <property type="protein sequence ID" value="ENSFCTP00005051739.1"/>
    <property type="gene ID" value="ENSFCTG00005025815.1"/>
</dbReference>
<keyword evidence="5" id="KW-1185">Reference proteome</keyword>